<sequence length="50" mass="5410">MKGMLMAHVTYQSQGLGPLQAWASIFAFTSCYSTVCLAAQQLILSISTQI</sequence>
<proteinExistence type="predicted"/>
<feature type="transmembrane region" description="Helical" evidence="1">
    <location>
        <begin position="20"/>
        <end position="44"/>
    </location>
</feature>
<evidence type="ECO:0000256" key="1">
    <source>
        <dbReference type="SAM" id="Phobius"/>
    </source>
</evidence>
<evidence type="ECO:0000313" key="2">
    <source>
        <dbReference type="EMBL" id="JAD60269.1"/>
    </source>
</evidence>
<name>A0A0A9B8G2_ARUDO</name>
<protein>
    <submittedName>
        <fullName evidence="2">Uncharacterized protein</fullName>
    </submittedName>
</protein>
<dbReference type="PROSITE" id="PS51257">
    <property type="entry name" value="PROKAR_LIPOPROTEIN"/>
    <property type="match status" value="1"/>
</dbReference>
<dbReference type="EMBL" id="GBRH01237626">
    <property type="protein sequence ID" value="JAD60269.1"/>
    <property type="molecule type" value="Transcribed_RNA"/>
</dbReference>
<accession>A0A0A9B8G2</accession>
<reference evidence="2" key="1">
    <citation type="submission" date="2014-09" db="EMBL/GenBank/DDBJ databases">
        <authorList>
            <person name="Magalhaes I.L.F."/>
            <person name="Oliveira U."/>
            <person name="Santos F.R."/>
            <person name="Vidigal T.H.D.A."/>
            <person name="Brescovit A.D."/>
            <person name="Santos A.J."/>
        </authorList>
    </citation>
    <scope>NUCLEOTIDE SEQUENCE</scope>
    <source>
        <tissue evidence="2">Shoot tissue taken approximately 20 cm above the soil surface</tissue>
    </source>
</reference>
<reference evidence="2" key="2">
    <citation type="journal article" date="2015" name="Data Brief">
        <title>Shoot transcriptome of the giant reed, Arundo donax.</title>
        <authorList>
            <person name="Barrero R.A."/>
            <person name="Guerrero F.D."/>
            <person name="Moolhuijzen P."/>
            <person name="Goolsby J.A."/>
            <person name="Tidwell J."/>
            <person name="Bellgard S.E."/>
            <person name="Bellgard M.I."/>
        </authorList>
    </citation>
    <scope>NUCLEOTIDE SEQUENCE</scope>
    <source>
        <tissue evidence="2">Shoot tissue taken approximately 20 cm above the soil surface</tissue>
    </source>
</reference>
<organism evidence="2">
    <name type="scientific">Arundo donax</name>
    <name type="common">Giant reed</name>
    <name type="synonym">Donax arundinaceus</name>
    <dbReference type="NCBI Taxonomy" id="35708"/>
    <lineage>
        <taxon>Eukaryota</taxon>
        <taxon>Viridiplantae</taxon>
        <taxon>Streptophyta</taxon>
        <taxon>Embryophyta</taxon>
        <taxon>Tracheophyta</taxon>
        <taxon>Spermatophyta</taxon>
        <taxon>Magnoliopsida</taxon>
        <taxon>Liliopsida</taxon>
        <taxon>Poales</taxon>
        <taxon>Poaceae</taxon>
        <taxon>PACMAD clade</taxon>
        <taxon>Arundinoideae</taxon>
        <taxon>Arundineae</taxon>
        <taxon>Arundo</taxon>
    </lineage>
</organism>
<dbReference type="AlphaFoldDB" id="A0A0A9B8G2"/>
<keyword evidence="1" id="KW-0812">Transmembrane</keyword>
<keyword evidence="1" id="KW-1133">Transmembrane helix</keyword>
<keyword evidence="1" id="KW-0472">Membrane</keyword>